<feature type="non-terminal residue" evidence="1">
    <location>
        <position position="1"/>
    </location>
</feature>
<evidence type="ECO:0000313" key="2">
    <source>
        <dbReference type="Proteomes" id="UP000045706"/>
    </source>
</evidence>
<dbReference type="AlphaFoldDB" id="A0A0G4NQ88"/>
<proteinExistence type="predicted"/>
<protein>
    <submittedName>
        <fullName evidence="1">Uncharacterized protein</fullName>
    </submittedName>
</protein>
<evidence type="ECO:0000313" key="1">
    <source>
        <dbReference type="EMBL" id="CRK48491.1"/>
    </source>
</evidence>
<dbReference type="Proteomes" id="UP000045706">
    <property type="component" value="Unassembled WGS sequence"/>
</dbReference>
<organism evidence="1 2">
    <name type="scientific">Verticillium longisporum</name>
    <name type="common">Verticillium dahliae var. longisporum</name>
    <dbReference type="NCBI Taxonomy" id="100787"/>
    <lineage>
        <taxon>Eukaryota</taxon>
        <taxon>Fungi</taxon>
        <taxon>Dikarya</taxon>
        <taxon>Ascomycota</taxon>
        <taxon>Pezizomycotina</taxon>
        <taxon>Sordariomycetes</taxon>
        <taxon>Hypocreomycetidae</taxon>
        <taxon>Glomerellales</taxon>
        <taxon>Plectosphaerellaceae</taxon>
        <taxon>Verticillium</taxon>
    </lineage>
</organism>
<dbReference type="EMBL" id="CVQI01037601">
    <property type="protein sequence ID" value="CRK48491.1"/>
    <property type="molecule type" value="Genomic_DNA"/>
</dbReference>
<sequence>RDARVDPSRHRVWRAVTRPYRPRHCYSLAQIPLGGLPHRARHPPQQCSP</sequence>
<reference evidence="2" key="1">
    <citation type="submission" date="2015-05" db="EMBL/GenBank/DDBJ databases">
        <authorList>
            <person name="Fogelqvist Johan"/>
        </authorList>
    </citation>
    <scope>NUCLEOTIDE SEQUENCE [LARGE SCALE GENOMIC DNA]</scope>
</reference>
<name>A0A0G4NQ88_VERLO</name>
<gene>
    <name evidence="1" type="ORF">BN1723_020573</name>
</gene>
<accession>A0A0G4NQ88</accession>